<dbReference type="HOGENOM" id="CLU_446047_0_0_0"/>
<dbReference type="EMBL" id="CP002042">
    <property type="protein sequence ID" value="ADH63117.1"/>
    <property type="molecule type" value="Genomic_DNA"/>
</dbReference>
<gene>
    <name evidence="2" type="ordered locus">Mesil_1220</name>
</gene>
<organism evidence="2 3">
    <name type="scientific">Allomeiothermus silvanus (strain ATCC 700542 / DSM 9946 / NBRC 106475 / NCIMB 13440 / VI-R2)</name>
    <name type="common">Thermus silvanus</name>
    <dbReference type="NCBI Taxonomy" id="526227"/>
    <lineage>
        <taxon>Bacteria</taxon>
        <taxon>Thermotogati</taxon>
        <taxon>Deinococcota</taxon>
        <taxon>Deinococci</taxon>
        <taxon>Thermales</taxon>
        <taxon>Thermaceae</taxon>
        <taxon>Allomeiothermus</taxon>
    </lineage>
</organism>
<evidence type="ECO:0000313" key="3">
    <source>
        <dbReference type="Proteomes" id="UP000001916"/>
    </source>
</evidence>
<evidence type="ECO:0000313" key="2">
    <source>
        <dbReference type="EMBL" id="ADH63117.1"/>
    </source>
</evidence>
<feature type="signal peptide" evidence="1">
    <location>
        <begin position="1"/>
        <end position="19"/>
    </location>
</feature>
<dbReference type="Proteomes" id="UP000001916">
    <property type="component" value="Chromosome"/>
</dbReference>
<dbReference type="AlphaFoldDB" id="D7BDW6"/>
<keyword evidence="3" id="KW-1185">Reference proteome</keyword>
<reference evidence="2 3" key="1">
    <citation type="journal article" date="2010" name="Stand. Genomic Sci.">
        <title>Complete genome sequence of Meiothermus silvanus type strain (VI-R2).</title>
        <authorList>
            <person name="Sikorski J."/>
            <person name="Tindall B.J."/>
            <person name="Lowry S."/>
            <person name="Lucas S."/>
            <person name="Nolan M."/>
            <person name="Copeland A."/>
            <person name="Glavina Del Rio T."/>
            <person name="Tice H."/>
            <person name="Cheng J.F."/>
            <person name="Han C."/>
            <person name="Pitluck S."/>
            <person name="Liolios K."/>
            <person name="Ivanova N."/>
            <person name="Mavromatis K."/>
            <person name="Mikhailova N."/>
            <person name="Pati A."/>
            <person name="Goodwin L."/>
            <person name="Chen A."/>
            <person name="Palaniappan K."/>
            <person name="Land M."/>
            <person name="Hauser L."/>
            <person name="Chang Y.J."/>
            <person name="Jeffries C.D."/>
            <person name="Rohde M."/>
            <person name="Goker M."/>
            <person name="Woyke T."/>
            <person name="Bristow J."/>
            <person name="Eisen J.A."/>
            <person name="Markowitz V."/>
            <person name="Hugenholtz P."/>
            <person name="Kyrpides N.C."/>
            <person name="Klenk H.P."/>
            <person name="Lapidus A."/>
        </authorList>
    </citation>
    <scope>NUCLEOTIDE SEQUENCE [LARGE SCALE GENOMIC DNA]</scope>
    <source>
        <strain evidence="3">ATCC 700542 / DSM 9946 / VI-R2</strain>
    </source>
</reference>
<keyword evidence="1" id="KW-0732">Signal</keyword>
<proteinExistence type="predicted"/>
<evidence type="ECO:0000256" key="1">
    <source>
        <dbReference type="SAM" id="SignalP"/>
    </source>
</evidence>
<evidence type="ECO:0008006" key="4">
    <source>
        <dbReference type="Google" id="ProtNLM"/>
    </source>
</evidence>
<name>D7BDW6_ALLS1</name>
<dbReference type="eggNOG" id="ENOG5033ARP">
    <property type="taxonomic scope" value="Bacteria"/>
</dbReference>
<feature type="chain" id="PRO_5003093103" description="Hydrazine synthase alpha subunit middle domain-containing protein" evidence="1">
    <location>
        <begin position="20"/>
        <end position="612"/>
    </location>
</feature>
<dbReference type="STRING" id="526227.Mesil_1220"/>
<accession>D7BDW6</accession>
<protein>
    <recommendedName>
        <fullName evidence="4">Hydrazine synthase alpha subunit middle domain-containing protein</fullName>
    </recommendedName>
</protein>
<dbReference type="RefSeq" id="WP_013157692.1">
    <property type="nucleotide sequence ID" value="NC_014212.1"/>
</dbReference>
<dbReference type="OrthoDB" id="26559at2"/>
<dbReference type="KEGG" id="msv:Mesil_1220"/>
<sequence length="612" mass="67707">MRAKLALAALLAVGLTQSANPPKSVQLECPAEVNGPIVECKLTVTGLPLGSSAVKAILYPADKTSTVSRQVRVNRVAANVAAQPTLLSSYWHRKILSSGTEGAPGVDQTEIRDMRYLPRQLVAGTLAEWENGLPQNFYVSQVPPEYQGADLLVTRNYGTYGSAGYANTCWTRFTLNRSAKVILLMFSERPAWVDDTWTVGPAVGYGRKGSDNVLSTTETADSYFKVFREGSHCLPGQGAPGRIYQIAFMEADGSPSKPPAVPAGLPVPQPNTYCPQWVHDQYKDWHPQIDPVYWCYFGHEHGSDPAQFPKIKALLDSGAINLTFGRVEQAGNATPMCVSCHQQKLGRSRVEAPRESYKLFALDDRQGHLWLIKFELSSHNRARLCQRHHEYGIWAVDSNTGELLAALQFASDFGPALNASVGNNTRYKPDLCPENVDIPMNNDQGRHRIPLISAAGYENWTPHFPPQLGFYGYGRSYNLDNPMTRCSDEVDADGFYTCNQAVRALDPNNYNWGDNRWFIIPGGDQPDGGFGIRASTAIASGTFCTDVLGTTLRDCTAPDAVQQYIKPGLDILHKDQFRWIPYDPWWVEYKPVPSGFVNFDTHNLEGALRAPN</sequence>